<proteinExistence type="predicted"/>
<gene>
    <name evidence="2" type="ORF">D0865_10730</name>
</gene>
<organism evidence="2 3">
    <name type="scientific">Hortaea werneckii</name>
    <name type="common">Black yeast</name>
    <name type="synonym">Cladosporium werneckii</name>
    <dbReference type="NCBI Taxonomy" id="91943"/>
    <lineage>
        <taxon>Eukaryota</taxon>
        <taxon>Fungi</taxon>
        <taxon>Dikarya</taxon>
        <taxon>Ascomycota</taxon>
        <taxon>Pezizomycotina</taxon>
        <taxon>Dothideomycetes</taxon>
        <taxon>Dothideomycetidae</taxon>
        <taxon>Mycosphaerellales</taxon>
        <taxon>Teratosphaeriaceae</taxon>
        <taxon>Hortaea</taxon>
    </lineage>
</organism>
<evidence type="ECO:0000256" key="1">
    <source>
        <dbReference type="SAM" id="MobiDB-lite"/>
    </source>
</evidence>
<feature type="region of interest" description="Disordered" evidence="1">
    <location>
        <begin position="1"/>
        <end position="45"/>
    </location>
</feature>
<feature type="region of interest" description="Disordered" evidence="1">
    <location>
        <begin position="66"/>
        <end position="110"/>
    </location>
</feature>
<feature type="compositionally biased region" description="Pro residues" evidence="1">
    <location>
        <begin position="33"/>
        <end position="43"/>
    </location>
</feature>
<dbReference type="Proteomes" id="UP000270230">
    <property type="component" value="Unassembled WGS sequence"/>
</dbReference>
<dbReference type="EMBL" id="QWIN01001076">
    <property type="protein sequence ID" value="RMY44176.1"/>
    <property type="molecule type" value="Genomic_DNA"/>
</dbReference>
<dbReference type="AlphaFoldDB" id="A0A3M7BXA2"/>
<name>A0A3M7BXA2_HORWE</name>
<dbReference type="OrthoDB" id="2367685at2759"/>
<accession>A0A3M7BXA2</accession>
<evidence type="ECO:0000313" key="2">
    <source>
        <dbReference type="EMBL" id="RMY44176.1"/>
    </source>
</evidence>
<comment type="caution">
    <text evidence="2">The sequence shown here is derived from an EMBL/GenBank/DDBJ whole genome shotgun (WGS) entry which is preliminary data.</text>
</comment>
<reference evidence="2 3" key="1">
    <citation type="journal article" date="2018" name="BMC Genomics">
        <title>Genomic evidence for intraspecific hybridization in a clonal and extremely halotolerant yeast.</title>
        <authorList>
            <person name="Gostincar C."/>
            <person name="Stajich J.E."/>
            <person name="Zupancic J."/>
            <person name="Zalar P."/>
            <person name="Gunde-Cimerman N."/>
        </authorList>
    </citation>
    <scope>NUCLEOTIDE SEQUENCE [LARGE SCALE GENOMIC DNA]</scope>
    <source>
        <strain evidence="2 3">EXF-151</strain>
    </source>
</reference>
<protein>
    <recommendedName>
        <fullName evidence="4">WW domain-containing protein</fullName>
    </recommendedName>
</protein>
<evidence type="ECO:0008006" key="4">
    <source>
        <dbReference type="Google" id="ProtNLM"/>
    </source>
</evidence>
<sequence>MEPTQYSTPYGGGYDEYGERSGYDARQQQFMSGPPPPPQPPYPWQAFWEAGEGRYLYINEQTGQRTFDAPSAGYGGYNAAPPPPPADGAVYGDRSNVSGPPGREKKSGSGGHGLMYGALGAAAGLAGGAFLAHEAGEWFDESEEREMKRDVEEFPEDTAEWTGEKVGEAENVPEDVEQGFDRFGDEAESEFEDAEEDVEDAPEEVAEWAGEKEGRLKGSGMMWSNLGMIWVMRMTMAEPKGDRKMCGRMLPICWLLETSSCKDLKTRRARSLKRVDRVCLPYSEPDILHWRD</sequence>
<evidence type="ECO:0000313" key="3">
    <source>
        <dbReference type="Proteomes" id="UP000270230"/>
    </source>
</evidence>